<feature type="chain" id="PRO_5046827511" evidence="4">
    <location>
        <begin position="25"/>
        <end position="175"/>
    </location>
</feature>
<keyword evidence="4" id="KW-0732">Signal</keyword>
<dbReference type="PANTHER" id="PTHR33420">
    <property type="entry name" value="FIMBRIAL SUBUNIT ELFA-RELATED"/>
    <property type="match status" value="1"/>
</dbReference>
<keyword evidence="3" id="KW-0281">Fimbrium</keyword>
<protein>
    <submittedName>
        <fullName evidence="6">Type 1 fimbrial protein</fullName>
    </submittedName>
</protein>
<sequence length="175" mass="17712">MRTLKLLTGVLVAAAVTATAPAFAIDATLYFTGQISQPSCTVDTSSQNQTINLGSASVTDFAAIGSTLNATAFNMLLTSCAPGTKVTMTVNGTMNTVASVLQNTGTATQLGVQLLQAASVGGTTGTPITLNSAINLGTVDATNTMTIPMVAQFYRLGTLTAGSVTATATVNFTYN</sequence>
<evidence type="ECO:0000256" key="4">
    <source>
        <dbReference type="SAM" id="SignalP"/>
    </source>
</evidence>
<evidence type="ECO:0000259" key="5">
    <source>
        <dbReference type="Pfam" id="PF00419"/>
    </source>
</evidence>
<proteinExistence type="inferred from homology"/>
<feature type="domain" description="Fimbrial-type adhesion" evidence="5">
    <location>
        <begin position="30"/>
        <end position="174"/>
    </location>
</feature>
<evidence type="ECO:0000313" key="6">
    <source>
        <dbReference type="EMBL" id="MEI5999519.1"/>
    </source>
</evidence>
<evidence type="ECO:0000256" key="1">
    <source>
        <dbReference type="ARBA" id="ARBA00004561"/>
    </source>
</evidence>
<accession>A0ABU8IVN9</accession>
<dbReference type="InterPro" id="IPR000259">
    <property type="entry name" value="Adhesion_dom_fimbrial"/>
</dbReference>
<gene>
    <name evidence="6" type="ORF">H3V53_20605</name>
</gene>
<name>A0ABU8IVN9_9BURK</name>
<reference evidence="6 7" key="1">
    <citation type="journal article" date="2022" name="Arch. Microbiol.">
        <title>Paraburkholderia bengalensis sp. nov. isolated from roots of Oryza sativa, IR64.</title>
        <authorList>
            <person name="Nag P."/>
            <person name="Mondal N."/>
            <person name="Sarkar J."/>
            <person name="Das S."/>
        </authorList>
    </citation>
    <scope>NUCLEOTIDE SEQUENCE [LARGE SCALE GENOMIC DNA]</scope>
    <source>
        <strain evidence="6 7">IR64_4_BI</strain>
    </source>
</reference>
<dbReference type="InterPro" id="IPR036937">
    <property type="entry name" value="Adhesion_dom_fimbrial_sf"/>
</dbReference>
<comment type="similarity">
    <text evidence="2">Belongs to the fimbrial protein family.</text>
</comment>
<evidence type="ECO:0000256" key="3">
    <source>
        <dbReference type="ARBA" id="ARBA00023263"/>
    </source>
</evidence>
<dbReference type="Proteomes" id="UP001386437">
    <property type="component" value="Unassembled WGS sequence"/>
</dbReference>
<dbReference type="InterPro" id="IPR008966">
    <property type="entry name" value="Adhesion_dom_sf"/>
</dbReference>
<dbReference type="InterPro" id="IPR050263">
    <property type="entry name" value="Bact_Fimbrial_Adh_Pro"/>
</dbReference>
<evidence type="ECO:0000256" key="2">
    <source>
        <dbReference type="ARBA" id="ARBA00006671"/>
    </source>
</evidence>
<organism evidence="6 7">
    <name type="scientific">Paraburkholderia bengalensis</name>
    <dbReference type="NCBI Taxonomy" id="2747562"/>
    <lineage>
        <taxon>Bacteria</taxon>
        <taxon>Pseudomonadati</taxon>
        <taxon>Pseudomonadota</taxon>
        <taxon>Betaproteobacteria</taxon>
        <taxon>Burkholderiales</taxon>
        <taxon>Burkholderiaceae</taxon>
        <taxon>Paraburkholderia</taxon>
    </lineage>
</organism>
<dbReference type="EMBL" id="JACFYJ010000035">
    <property type="protein sequence ID" value="MEI5999519.1"/>
    <property type="molecule type" value="Genomic_DNA"/>
</dbReference>
<dbReference type="Pfam" id="PF00419">
    <property type="entry name" value="Fimbrial"/>
    <property type="match status" value="1"/>
</dbReference>
<evidence type="ECO:0000313" key="7">
    <source>
        <dbReference type="Proteomes" id="UP001386437"/>
    </source>
</evidence>
<dbReference type="SUPFAM" id="SSF49401">
    <property type="entry name" value="Bacterial adhesins"/>
    <property type="match status" value="1"/>
</dbReference>
<dbReference type="RefSeq" id="WP_336599570.1">
    <property type="nucleotide sequence ID" value="NZ_JACFYJ010000035.1"/>
</dbReference>
<keyword evidence="7" id="KW-1185">Reference proteome</keyword>
<dbReference type="Gene3D" id="2.60.40.1090">
    <property type="entry name" value="Fimbrial-type adhesion domain"/>
    <property type="match status" value="1"/>
</dbReference>
<feature type="signal peptide" evidence="4">
    <location>
        <begin position="1"/>
        <end position="24"/>
    </location>
</feature>
<comment type="caution">
    <text evidence="6">The sequence shown here is derived from an EMBL/GenBank/DDBJ whole genome shotgun (WGS) entry which is preliminary data.</text>
</comment>
<comment type="subcellular location">
    <subcellularLocation>
        <location evidence="1">Fimbrium</location>
    </subcellularLocation>
</comment>
<dbReference type="PANTHER" id="PTHR33420:SF14">
    <property type="entry name" value="TYPE 1 FIMBRIN D-MANNOSE SPECIFIC ADHESIN"/>
    <property type="match status" value="1"/>
</dbReference>